<keyword evidence="2" id="KW-0732">Signal</keyword>
<dbReference type="SMART" id="SM00287">
    <property type="entry name" value="SH3b"/>
    <property type="match status" value="3"/>
</dbReference>
<evidence type="ECO:0000313" key="5">
    <source>
        <dbReference type="Proteomes" id="UP000030960"/>
    </source>
</evidence>
<dbReference type="Pfam" id="PF08239">
    <property type="entry name" value="SH3_3"/>
    <property type="match status" value="3"/>
</dbReference>
<dbReference type="Proteomes" id="UP000030960">
    <property type="component" value="Unassembled WGS sequence"/>
</dbReference>
<dbReference type="PROSITE" id="PS51781">
    <property type="entry name" value="SH3B"/>
    <property type="match status" value="2"/>
</dbReference>
<protein>
    <submittedName>
        <fullName evidence="4">Beta-N-acetylglucosaminidase</fullName>
    </submittedName>
</protein>
<comment type="caution">
    <text evidence="4">The sequence shown here is derived from an EMBL/GenBank/DDBJ whole genome shotgun (WGS) entry which is preliminary data.</text>
</comment>
<proteinExistence type="predicted"/>
<feature type="compositionally biased region" description="Basic and acidic residues" evidence="1">
    <location>
        <begin position="265"/>
        <end position="286"/>
    </location>
</feature>
<dbReference type="InterPro" id="IPR052354">
    <property type="entry name" value="Cell_Wall_Dynamics_Protein"/>
</dbReference>
<dbReference type="AlphaFoldDB" id="A0A0B3S5N0"/>
<dbReference type="Gene3D" id="2.30.30.40">
    <property type="entry name" value="SH3 Domains"/>
    <property type="match status" value="3"/>
</dbReference>
<feature type="signal peptide" evidence="2">
    <location>
        <begin position="1"/>
        <end position="18"/>
    </location>
</feature>
<feature type="domain" description="SH3b" evidence="3">
    <location>
        <begin position="19"/>
        <end position="85"/>
    </location>
</feature>
<dbReference type="EMBL" id="JSUQ01000003">
    <property type="protein sequence ID" value="KHQ54303.1"/>
    <property type="molecule type" value="Genomic_DNA"/>
</dbReference>
<evidence type="ECO:0000256" key="1">
    <source>
        <dbReference type="SAM" id="MobiDB-lite"/>
    </source>
</evidence>
<keyword evidence="5" id="KW-1185">Reference proteome</keyword>
<evidence type="ECO:0000313" key="4">
    <source>
        <dbReference type="EMBL" id="KHQ54303.1"/>
    </source>
</evidence>
<name>A0A0B3S5N0_9RHOB</name>
<accession>A0A0B3S5N0</accession>
<feature type="region of interest" description="Disordered" evidence="1">
    <location>
        <begin position="264"/>
        <end position="294"/>
    </location>
</feature>
<organism evidence="4 5">
    <name type="scientific">Mameliella alba</name>
    <dbReference type="NCBI Taxonomy" id="561184"/>
    <lineage>
        <taxon>Bacteria</taxon>
        <taxon>Pseudomonadati</taxon>
        <taxon>Pseudomonadota</taxon>
        <taxon>Alphaproteobacteria</taxon>
        <taxon>Rhodobacterales</taxon>
        <taxon>Roseobacteraceae</taxon>
        <taxon>Mameliella</taxon>
    </lineage>
</organism>
<dbReference type="PANTHER" id="PTHR34408">
    <property type="entry name" value="FAMILY PROTEIN, PUTATIVE-RELATED"/>
    <property type="match status" value="1"/>
</dbReference>
<feature type="chain" id="PRO_5044005516" evidence="2">
    <location>
        <begin position="19"/>
        <end position="327"/>
    </location>
</feature>
<dbReference type="InterPro" id="IPR003646">
    <property type="entry name" value="SH3-like_bac-type"/>
</dbReference>
<sequence length="327" mass="36231">MLRLLTFLSALFFASAAAATTLWVDAPRDGFLNLRTGPSTHYQVIGKMPHASKVELLRAPGKWVKVRHVSGRVGWAHSRFLSDHRPRGHGHGGHYGGNDRGQPYWVDAPRHGHLNLRSGPSGKHHVIDKMAHGDALRVLDKDGKWYKVFYRGKVGYAHRRFLSAHKVDAGHGKGPGKGHGHWHDRDHAGQTYYVYAPGYAGLNLRNGPGTDYPVVMTMHQRDRVTELGRQGKWILLRHASGKTGWAHGDYLVNGDPGYVAPPNAGRHDGHRDNHKGGGWDRDDRYGHGGGRRNGKTYDNFADAVTACVGRSGQDMQLCVLRNLGKID</sequence>
<reference evidence="4 5" key="1">
    <citation type="submission" date="2014-10" db="EMBL/GenBank/DDBJ databases">
        <title>Genome sequence of Ponticoccus sp. strain UMTAT08 isolated from clonal culture of toxic dinoflagellate Alexandrium tamiyavanichii.</title>
        <authorList>
            <person name="Gan H.Y."/>
            <person name="Muhd D.-D."/>
            <person name="Mohd Noor M.E."/>
            <person name="Yeong Y.S."/>
            <person name="Usup G."/>
        </authorList>
    </citation>
    <scope>NUCLEOTIDE SEQUENCE [LARGE SCALE GENOMIC DNA]</scope>
    <source>
        <strain evidence="4 5">UMTAT08</strain>
    </source>
</reference>
<dbReference type="RefSeq" id="WP_043137884.1">
    <property type="nucleotide sequence ID" value="NZ_JAHVJH010000002.1"/>
</dbReference>
<gene>
    <name evidence="4" type="ORF">OA50_00895</name>
</gene>
<evidence type="ECO:0000259" key="3">
    <source>
        <dbReference type="PROSITE" id="PS51781"/>
    </source>
</evidence>
<dbReference type="STRING" id="561184.SAMN05216376_1059"/>
<feature type="domain" description="SH3b" evidence="3">
    <location>
        <begin position="189"/>
        <end position="255"/>
    </location>
</feature>
<dbReference type="PANTHER" id="PTHR34408:SF1">
    <property type="entry name" value="GLYCOSYL HYDROLASE FAMILY 19 DOMAIN-CONTAINING PROTEIN HI_1415"/>
    <property type="match status" value="1"/>
</dbReference>
<dbReference type="PATRIC" id="fig|1515334.3.peg.900"/>
<evidence type="ECO:0000256" key="2">
    <source>
        <dbReference type="SAM" id="SignalP"/>
    </source>
</evidence>